<keyword evidence="3" id="KW-0998">Cell outer membrane</keyword>
<proteinExistence type="predicted"/>
<comment type="caution">
    <text evidence="7">The sequence shown here is derived from an EMBL/GenBank/DDBJ whole genome shotgun (WGS) entry which is preliminary data.</text>
</comment>
<dbReference type="InterPro" id="IPR005565">
    <property type="entry name" value="Hemolysn_activator_HlyB_C"/>
</dbReference>
<dbReference type="Proteomes" id="UP000241421">
    <property type="component" value="Unassembled WGS sequence"/>
</dbReference>
<feature type="region of interest" description="Disordered" evidence="4">
    <location>
        <begin position="1"/>
        <end position="23"/>
    </location>
</feature>
<evidence type="ECO:0000256" key="1">
    <source>
        <dbReference type="ARBA" id="ARBA00022452"/>
    </source>
</evidence>
<keyword evidence="2" id="KW-0812">Transmembrane</keyword>
<evidence type="ECO:0000256" key="2">
    <source>
        <dbReference type="ARBA" id="ARBA00022692"/>
    </source>
</evidence>
<evidence type="ECO:0000256" key="4">
    <source>
        <dbReference type="SAM" id="MobiDB-lite"/>
    </source>
</evidence>
<protein>
    <submittedName>
        <fullName evidence="7">ShlB/FhaC/HecB family hemolysin secretion/activation protein</fullName>
    </submittedName>
</protein>
<dbReference type="Gene3D" id="2.40.160.50">
    <property type="entry name" value="membrane protein fhac: a member of the omp85/tpsb transporter family"/>
    <property type="match status" value="1"/>
</dbReference>
<sequence>MKTTKKTPDAGNNIDRPRSAGASGRTLRRLAGAIALMHGAAAFAQVVAPNQVDAAALQRQETERRRIQEQAVRAVEAPVPVIRNEQPAPSAVPMTPGVQFTLREIRFGPSTYLSGADLAGLAARHVGKKIDFNDLSNLVAEVNALYRQRGVTTARAILRPQKIEGGVVQIELVEARLGRVEVAGNAYTRPGWVAGWLSGQQGQTLDLERIEDRLQRFNRGGEVQMEASLRPGASFGLSDILLTVREPARFQVRGFLNNEGSESIGREQLGVDATFNGPAGIGDRLALNVTRSRGATMGYVSYKVPFNRRGGNVSATYSDSATNVLAGPYAALGITGRSKSFQLAAVEPVWHRGGVWIDLAASVGRTASENLIDGLMLSDSVIRNQTIGATVSALSSQRSMNLTLTATRATATAVNTEKRSFTVRQLAGTLVENFGDKHFASLRATLQNTNQVILPPSLLFQLGGVASVRGYEVGAVSGDNGYLFNLEFHRTLSDDFSAFVFSDVGGVRIRDVPNQRVQSIGAGLDLQSGKAMRANITLGYALKEVLPDQSKLRLTGRVSYEF</sequence>
<evidence type="ECO:0000313" key="8">
    <source>
        <dbReference type="Proteomes" id="UP000241421"/>
    </source>
</evidence>
<dbReference type="InterPro" id="IPR013686">
    <property type="entry name" value="Polypept-transport_assoc_ShlB"/>
</dbReference>
<keyword evidence="1" id="KW-1134">Transmembrane beta strand</keyword>
<dbReference type="GO" id="GO:0008320">
    <property type="term" value="F:protein transmembrane transporter activity"/>
    <property type="evidence" value="ECO:0007669"/>
    <property type="project" value="TreeGrafter"/>
</dbReference>
<dbReference type="RefSeq" id="WP_106757724.1">
    <property type="nucleotide sequence ID" value="NZ_PXWF02000202.1"/>
</dbReference>
<dbReference type="PANTHER" id="PTHR34597">
    <property type="entry name" value="SLR1661 PROTEIN"/>
    <property type="match status" value="1"/>
</dbReference>
<feature type="domain" description="Haemolysin activator HlyB C-terminal" evidence="5">
    <location>
        <begin position="236"/>
        <end position="524"/>
    </location>
</feature>
<dbReference type="Pfam" id="PF03865">
    <property type="entry name" value="ShlB"/>
    <property type="match status" value="1"/>
</dbReference>
<dbReference type="AlphaFoldDB" id="A0A2U2HLK2"/>
<name>A0A2U2HLK2_9BURK</name>
<feature type="domain" description="Polypeptide-transport-associated ShlB-type" evidence="6">
    <location>
        <begin position="100"/>
        <end position="174"/>
    </location>
</feature>
<reference evidence="7 8" key="1">
    <citation type="submission" date="2018-04" db="EMBL/GenBank/DDBJ databases">
        <title>Massilia violaceinigra sp. nov., a novel purple-pigmented bacterium isolated from Tianshan glacier, Xinjiang, China.</title>
        <authorList>
            <person name="Wang H."/>
        </authorList>
    </citation>
    <scope>NUCLEOTIDE SEQUENCE [LARGE SCALE GENOMIC DNA]</scope>
    <source>
        <strain evidence="7 8">B448-2</strain>
    </source>
</reference>
<dbReference type="Pfam" id="PF08479">
    <property type="entry name" value="POTRA_2"/>
    <property type="match status" value="1"/>
</dbReference>
<dbReference type="PANTHER" id="PTHR34597:SF1">
    <property type="entry name" value="HEME_HEMOPEXIN TRANSPORTER PROTEIN HUXB"/>
    <property type="match status" value="1"/>
</dbReference>
<accession>A0A2U2HLK2</accession>
<dbReference type="GO" id="GO:0098046">
    <property type="term" value="C:type V protein secretion system complex"/>
    <property type="evidence" value="ECO:0007669"/>
    <property type="project" value="TreeGrafter"/>
</dbReference>
<evidence type="ECO:0000313" key="7">
    <source>
        <dbReference type="EMBL" id="PWF48373.1"/>
    </source>
</evidence>
<evidence type="ECO:0000259" key="6">
    <source>
        <dbReference type="Pfam" id="PF08479"/>
    </source>
</evidence>
<evidence type="ECO:0000256" key="3">
    <source>
        <dbReference type="ARBA" id="ARBA00023237"/>
    </source>
</evidence>
<keyword evidence="1" id="KW-0472">Membrane</keyword>
<dbReference type="Gene3D" id="3.10.20.310">
    <property type="entry name" value="membrane protein fhac"/>
    <property type="match status" value="1"/>
</dbReference>
<dbReference type="GO" id="GO:0046819">
    <property type="term" value="P:protein secretion by the type V secretion system"/>
    <property type="evidence" value="ECO:0007669"/>
    <property type="project" value="TreeGrafter"/>
</dbReference>
<dbReference type="InterPro" id="IPR051544">
    <property type="entry name" value="TPS_OM_transporter"/>
</dbReference>
<gene>
    <name evidence="7" type="ORF">C7C56_012520</name>
</gene>
<evidence type="ECO:0000259" key="5">
    <source>
        <dbReference type="Pfam" id="PF03865"/>
    </source>
</evidence>
<dbReference type="OrthoDB" id="572300at2"/>
<keyword evidence="8" id="KW-1185">Reference proteome</keyword>
<organism evidence="7 8">
    <name type="scientific">Massilia glaciei</name>
    <dbReference type="NCBI Taxonomy" id="1524097"/>
    <lineage>
        <taxon>Bacteria</taxon>
        <taxon>Pseudomonadati</taxon>
        <taxon>Pseudomonadota</taxon>
        <taxon>Betaproteobacteria</taxon>
        <taxon>Burkholderiales</taxon>
        <taxon>Oxalobacteraceae</taxon>
        <taxon>Telluria group</taxon>
        <taxon>Massilia</taxon>
    </lineage>
</organism>
<dbReference type="EMBL" id="PXWF02000202">
    <property type="protein sequence ID" value="PWF48373.1"/>
    <property type="molecule type" value="Genomic_DNA"/>
</dbReference>